<accession>A0A7I9XPT7</accession>
<evidence type="ECO:0000313" key="3">
    <source>
        <dbReference type="Proteomes" id="UP000465263"/>
    </source>
</evidence>
<dbReference type="InterPro" id="IPR042171">
    <property type="entry name" value="Acyl-CoA_hotdog"/>
</dbReference>
<dbReference type="InterPro" id="IPR029069">
    <property type="entry name" value="HotDog_dom_sf"/>
</dbReference>
<proteinExistence type="predicted"/>
<protein>
    <recommendedName>
        <fullName evidence="1">Acyl-CoA thioesterase-like C-terminal domain-containing protein</fullName>
    </recommendedName>
</protein>
<dbReference type="AlphaFoldDB" id="A0A7I9XPT7"/>
<evidence type="ECO:0000259" key="1">
    <source>
        <dbReference type="Pfam" id="PF20789"/>
    </source>
</evidence>
<feature type="domain" description="Acyl-CoA thioesterase-like C-terminal" evidence="1">
    <location>
        <begin position="67"/>
        <end position="189"/>
    </location>
</feature>
<organism evidence="2 3">
    <name type="scientific">Mycolicibacter senuensis</name>
    <dbReference type="NCBI Taxonomy" id="386913"/>
    <lineage>
        <taxon>Bacteria</taxon>
        <taxon>Bacillati</taxon>
        <taxon>Actinomycetota</taxon>
        <taxon>Actinomycetes</taxon>
        <taxon>Mycobacteriales</taxon>
        <taxon>Mycobacteriaceae</taxon>
        <taxon>Mycolicibacter</taxon>
    </lineage>
</organism>
<sequence length="216" mass="23695">MSVSLLDTRLDSSDLRTEITERETGADRGFRAVALAFDDRTLAHGQVLFEAPFLGAHQEAAIAASDTPGPHRARAVASPRWAAGLPVDIRLIPGDSRAWVRFDRELPDDLLVHAAALALIVDRVIAYGMRHAGDCHPTGYDLRIHRCFRADDWILVNETYSRAFGARAFSTYTLSTSLGREIATVSQEVRFSRAGGKPWTNQSSFDNMDAAVVAAK</sequence>
<dbReference type="Gene3D" id="2.40.160.210">
    <property type="entry name" value="Acyl-CoA thioesterase, double hotdog domain"/>
    <property type="match status" value="1"/>
</dbReference>
<keyword evidence="3" id="KW-1185">Reference proteome</keyword>
<dbReference type="InterPro" id="IPR049450">
    <property type="entry name" value="ACOT8-like_C"/>
</dbReference>
<dbReference type="SUPFAM" id="SSF54637">
    <property type="entry name" value="Thioesterase/thiol ester dehydrase-isomerase"/>
    <property type="match status" value="1"/>
</dbReference>
<evidence type="ECO:0000313" key="2">
    <source>
        <dbReference type="EMBL" id="GFG72002.1"/>
    </source>
</evidence>
<reference evidence="2 3" key="1">
    <citation type="journal article" date="2019" name="Emerg. Microbes Infect.">
        <title>Comprehensive subspecies identification of 175 nontuberculous mycobacteria species based on 7547 genomic profiles.</title>
        <authorList>
            <person name="Matsumoto Y."/>
            <person name="Kinjo T."/>
            <person name="Motooka D."/>
            <person name="Nabeya D."/>
            <person name="Jung N."/>
            <person name="Uechi K."/>
            <person name="Horii T."/>
            <person name="Iida T."/>
            <person name="Fujita J."/>
            <person name="Nakamura S."/>
        </authorList>
    </citation>
    <scope>NUCLEOTIDE SEQUENCE [LARGE SCALE GENOMIC DNA]</scope>
    <source>
        <strain evidence="2 3">JCM 16017</strain>
    </source>
</reference>
<gene>
    <name evidence="2" type="ORF">MSEN_37220</name>
</gene>
<name>A0A7I9XPT7_9MYCO</name>
<comment type="caution">
    <text evidence="2">The sequence shown here is derived from an EMBL/GenBank/DDBJ whole genome shotgun (WGS) entry which is preliminary data.</text>
</comment>
<dbReference type="Proteomes" id="UP000465263">
    <property type="component" value="Unassembled WGS sequence"/>
</dbReference>
<dbReference type="Pfam" id="PF20789">
    <property type="entry name" value="4HBT_3C"/>
    <property type="match status" value="1"/>
</dbReference>
<dbReference type="EMBL" id="BLKV01000002">
    <property type="protein sequence ID" value="GFG72002.1"/>
    <property type="molecule type" value="Genomic_DNA"/>
</dbReference>